<dbReference type="Proteomes" id="UP000181917">
    <property type="component" value="Unassembled WGS sequence"/>
</dbReference>
<organism evidence="12 13">
    <name type="scientific">Crystallibacter crystallopoietes</name>
    <dbReference type="NCBI Taxonomy" id="37928"/>
    <lineage>
        <taxon>Bacteria</taxon>
        <taxon>Bacillati</taxon>
        <taxon>Actinomycetota</taxon>
        <taxon>Actinomycetes</taxon>
        <taxon>Micrococcales</taxon>
        <taxon>Micrococcaceae</taxon>
        <taxon>Crystallibacter</taxon>
    </lineage>
</organism>
<evidence type="ECO:0000259" key="11">
    <source>
        <dbReference type="Pfam" id="PF00535"/>
    </source>
</evidence>
<comment type="catalytic activity">
    <reaction evidence="9">
        <text>(2R)-3-phosphoglycerate + UDP-alpha-D-glucose = (2R)-2-O-(alpha-D-glucopyranosyl)-3-phospho-glycerate + UDP + H(+)</text>
        <dbReference type="Rhea" id="RHEA:31319"/>
        <dbReference type="ChEBI" id="CHEBI:15378"/>
        <dbReference type="ChEBI" id="CHEBI:58223"/>
        <dbReference type="ChEBI" id="CHEBI:58272"/>
        <dbReference type="ChEBI" id="CHEBI:58885"/>
        <dbReference type="ChEBI" id="CHEBI:62600"/>
        <dbReference type="EC" id="2.4.1.266"/>
    </reaction>
    <physiologicalReaction direction="left-to-right" evidence="9">
        <dbReference type="Rhea" id="RHEA:31320"/>
    </physiologicalReaction>
</comment>
<dbReference type="Pfam" id="PF00535">
    <property type="entry name" value="Glycos_transf_2"/>
    <property type="match status" value="1"/>
</dbReference>
<feature type="domain" description="Glycosyltransferase 2-like" evidence="11">
    <location>
        <begin position="34"/>
        <end position="158"/>
    </location>
</feature>
<evidence type="ECO:0000256" key="10">
    <source>
        <dbReference type="ARBA" id="ARBA00048997"/>
    </source>
</evidence>
<comment type="similarity">
    <text evidence="3">Belongs to the glycosyltransferase 2 family.</text>
</comment>
<keyword evidence="5" id="KW-0808">Transferase</keyword>
<dbReference type="STRING" id="37928.SAMN04489742_2626"/>
<gene>
    <name evidence="12" type="ORF">SAMN04489742_2626</name>
</gene>
<evidence type="ECO:0000256" key="1">
    <source>
        <dbReference type="ARBA" id="ARBA00001936"/>
    </source>
</evidence>
<dbReference type="InterPro" id="IPR029044">
    <property type="entry name" value="Nucleotide-diphossugar_trans"/>
</dbReference>
<keyword evidence="6" id="KW-0460">Magnesium</keyword>
<dbReference type="RefSeq" id="WP_074700836.1">
    <property type="nucleotide sequence ID" value="NZ_CP018863.1"/>
</dbReference>
<dbReference type="Gene3D" id="3.90.550.10">
    <property type="entry name" value="Spore Coat Polysaccharide Biosynthesis Protein SpsA, Chain A"/>
    <property type="match status" value="1"/>
</dbReference>
<evidence type="ECO:0000256" key="5">
    <source>
        <dbReference type="ARBA" id="ARBA00022679"/>
    </source>
</evidence>
<reference evidence="12 13" key="1">
    <citation type="submission" date="2016-10" db="EMBL/GenBank/DDBJ databases">
        <authorList>
            <person name="de Groot N.N."/>
        </authorList>
    </citation>
    <scope>NUCLEOTIDE SEQUENCE [LARGE SCALE GENOMIC DNA]</scope>
    <source>
        <strain evidence="12 13">DSM 20117</strain>
    </source>
</reference>
<dbReference type="PANTHER" id="PTHR48090:SF10">
    <property type="entry name" value="GLUCOSYL-3-PHOSPHOGLYCERATE SYNTHASE"/>
    <property type="match status" value="1"/>
</dbReference>
<proteinExistence type="inferred from homology"/>
<dbReference type="AlphaFoldDB" id="A0A1H1DVM2"/>
<accession>A0A1H1DVM2</accession>
<dbReference type="NCBIfam" id="NF010496">
    <property type="entry name" value="PRK13915.1"/>
    <property type="match status" value="1"/>
</dbReference>
<evidence type="ECO:0000313" key="12">
    <source>
        <dbReference type="EMBL" id="SDQ80309.1"/>
    </source>
</evidence>
<evidence type="ECO:0000313" key="13">
    <source>
        <dbReference type="Proteomes" id="UP000181917"/>
    </source>
</evidence>
<dbReference type="EC" id="2.4.1.266" evidence="7"/>
<keyword evidence="13" id="KW-1185">Reference proteome</keyword>
<dbReference type="InterPro" id="IPR001173">
    <property type="entry name" value="Glyco_trans_2-like"/>
</dbReference>
<evidence type="ECO:0000256" key="9">
    <source>
        <dbReference type="ARBA" id="ARBA00048689"/>
    </source>
</evidence>
<keyword evidence="4" id="KW-0328">Glycosyltransferase</keyword>
<evidence type="ECO:0000256" key="2">
    <source>
        <dbReference type="ARBA" id="ARBA00001946"/>
    </source>
</evidence>
<dbReference type="InterPro" id="IPR050256">
    <property type="entry name" value="Glycosyltransferase_2"/>
</dbReference>
<comment type="cofactor">
    <cofactor evidence="2">
        <name>Mg(2+)</name>
        <dbReference type="ChEBI" id="CHEBI:18420"/>
    </cofactor>
</comment>
<evidence type="ECO:0000256" key="6">
    <source>
        <dbReference type="ARBA" id="ARBA00022842"/>
    </source>
</evidence>
<comment type="catalytic activity">
    <reaction evidence="10">
        <text>an NDP-alpha-D-glucose + (2R)-3-phosphoglycerate = (2R)-2-O-(alpha-D-glucopyranosyl)-3-phospho-glycerate + a ribonucleoside 5'-diphosphate + H(+)</text>
        <dbReference type="Rhea" id="RHEA:47244"/>
        <dbReference type="ChEBI" id="CHEBI:15378"/>
        <dbReference type="ChEBI" id="CHEBI:57930"/>
        <dbReference type="ChEBI" id="CHEBI:58272"/>
        <dbReference type="ChEBI" id="CHEBI:62600"/>
        <dbReference type="ChEBI" id="CHEBI:76533"/>
        <dbReference type="EC" id="2.4.1.266"/>
    </reaction>
    <physiologicalReaction direction="left-to-right" evidence="10">
        <dbReference type="Rhea" id="RHEA:47245"/>
    </physiologicalReaction>
</comment>
<dbReference type="SUPFAM" id="SSF53448">
    <property type="entry name" value="Nucleotide-diphospho-sugar transferases"/>
    <property type="match status" value="1"/>
</dbReference>
<dbReference type="GO" id="GO:0016757">
    <property type="term" value="F:glycosyltransferase activity"/>
    <property type="evidence" value="ECO:0007669"/>
    <property type="project" value="UniProtKB-KW"/>
</dbReference>
<evidence type="ECO:0000256" key="4">
    <source>
        <dbReference type="ARBA" id="ARBA00022676"/>
    </source>
</evidence>
<sequence length="323" mass="34759">MREDLRRWFASGSYQGSRYAAEQLAAQKDGQKVSVVLPAKNEAATVGQIVSALRTRLVDAVPLLDEIIVIDSNSTDATSAVAAAAGAKVARQEHILPKLGNVPGKGEALWKSLTVATGDIVVFIDADLHEFDPQFAVGMLGPLLSEPRVHFVKSCYDRPLNNGVTVMPAGGGRVTELVARPLLNLFWPELAGIVQPLAGEYAARRSLLERIPFVSGYGVEIGMLIDVLEAVGLEGMAQVDLGVRCHRNATDADLSKMAMQVQLTVQSRLFRSGLVAAAPASAPLTQFLREGDRFIEETCEIEISERPPMIEIPDYLLTAGKAS</sequence>
<evidence type="ECO:0000256" key="8">
    <source>
        <dbReference type="ARBA" id="ARBA00040894"/>
    </source>
</evidence>
<dbReference type="KEGG" id="acry:AC20117_04310"/>
<name>A0A1H1DVM2_9MICC</name>
<dbReference type="EMBL" id="FNKH01000002">
    <property type="protein sequence ID" value="SDQ80309.1"/>
    <property type="molecule type" value="Genomic_DNA"/>
</dbReference>
<protein>
    <recommendedName>
        <fullName evidence="8">Glucosyl-3-phosphoglycerate synthase</fullName>
        <ecNumber evidence="7">2.4.1.266</ecNumber>
    </recommendedName>
</protein>
<evidence type="ECO:0000256" key="3">
    <source>
        <dbReference type="ARBA" id="ARBA00006739"/>
    </source>
</evidence>
<dbReference type="PANTHER" id="PTHR48090">
    <property type="entry name" value="UNDECAPRENYL-PHOSPHATE 4-DEOXY-4-FORMAMIDO-L-ARABINOSE TRANSFERASE-RELATED"/>
    <property type="match status" value="1"/>
</dbReference>
<comment type="cofactor">
    <cofactor evidence="1">
        <name>Mn(2+)</name>
        <dbReference type="ChEBI" id="CHEBI:29035"/>
    </cofactor>
</comment>
<dbReference type="OrthoDB" id="5011697at2"/>
<evidence type="ECO:0000256" key="7">
    <source>
        <dbReference type="ARBA" id="ARBA00039022"/>
    </source>
</evidence>